<dbReference type="SUPFAM" id="SSF49464">
    <property type="entry name" value="Carboxypeptidase regulatory domain-like"/>
    <property type="match status" value="1"/>
</dbReference>
<dbReference type="Gene3D" id="2.170.130.10">
    <property type="entry name" value="TonB-dependent receptor, plug domain"/>
    <property type="match status" value="1"/>
</dbReference>
<evidence type="ECO:0000259" key="2">
    <source>
        <dbReference type="Pfam" id="PF07715"/>
    </source>
</evidence>
<keyword evidence="1" id="KW-0472">Membrane</keyword>
<gene>
    <name evidence="3" type="ORF">SAMN06296427_103152</name>
</gene>
<proteinExistence type="inferred from homology"/>
<name>A0A1W1ZQG3_9FLAO</name>
<reference evidence="3 4" key="1">
    <citation type="submission" date="2017-04" db="EMBL/GenBank/DDBJ databases">
        <authorList>
            <person name="Afonso C.L."/>
            <person name="Miller P.J."/>
            <person name="Scott M.A."/>
            <person name="Spackman E."/>
            <person name="Goraichik I."/>
            <person name="Dimitrov K.M."/>
            <person name="Suarez D.L."/>
            <person name="Swayne D.E."/>
        </authorList>
    </citation>
    <scope>NUCLEOTIDE SEQUENCE [LARGE SCALE GENOMIC DNA]</scope>
    <source>
        <strain evidence="3 4">CGMCC 1.12708</strain>
    </source>
</reference>
<dbReference type="GO" id="GO:0009279">
    <property type="term" value="C:cell outer membrane"/>
    <property type="evidence" value="ECO:0007669"/>
    <property type="project" value="UniProtKB-SubCell"/>
</dbReference>
<organism evidence="3 4">
    <name type="scientific">Moheibacter sediminis</name>
    <dbReference type="NCBI Taxonomy" id="1434700"/>
    <lineage>
        <taxon>Bacteria</taxon>
        <taxon>Pseudomonadati</taxon>
        <taxon>Bacteroidota</taxon>
        <taxon>Flavobacteriia</taxon>
        <taxon>Flavobacteriales</taxon>
        <taxon>Weeksellaceae</taxon>
        <taxon>Moheibacter</taxon>
    </lineage>
</organism>
<dbReference type="InterPro" id="IPR012910">
    <property type="entry name" value="Plug_dom"/>
</dbReference>
<keyword evidence="3" id="KW-0675">Receptor</keyword>
<dbReference type="SUPFAM" id="SSF56935">
    <property type="entry name" value="Porins"/>
    <property type="match status" value="1"/>
</dbReference>
<dbReference type="InterPro" id="IPR039426">
    <property type="entry name" value="TonB-dep_rcpt-like"/>
</dbReference>
<evidence type="ECO:0000313" key="3">
    <source>
        <dbReference type="EMBL" id="SMC50636.1"/>
    </source>
</evidence>
<dbReference type="Pfam" id="PF07715">
    <property type="entry name" value="Plug"/>
    <property type="match status" value="1"/>
</dbReference>
<dbReference type="EMBL" id="FWXS01000003">
    <property type="protein sequence ID" value="SMC50636.1"/>
    <property type="molecule type" value="Genomic_DNA"/>
</dbReference>
<evidence type="ECO:0000313" key="4">
    <source>
        <dbReference type="Proteomes" id="UP000192393"/>
    </source>
</evidence>
<feature type="domain" description="TonB-dependent receptor plug" evidence="2">
    <location>
        <begin position="139"/>
        <end position="231"/>
    </location>
</feature>
<comment type="subcellular location">
    <subcellularLocation>
        <location evidence="1">Cell outer membrane</location>
        <topology evidence="1">Multi-pass membrane protein</topology>
    </subcellularLocation>
</comment>
<dbReference type="InterPro" id="IPR037066">
    <property type="entry name" value="Plug_dom_sf"/>
</dbReference>
<keyword evidence="1" id="KW-0813">Transport</keyword>
<dbReference type="RefSeq" id="WP_084016740.1">
    <property type="nucleotide sequence ID" value="NZ_FWXS01000003.1"/>
</dbReference>
<dbReference type="STRING" id="1434700.SAMN06296427_103152"/>
<dbReference type="Proteomes" id="UP000192393">
    <property type="component" value="Unassembled WGS sequence"/>
</dbReference>
<dbReference type="PROSITE" id="PS52016">
    <property type="entry name" value="TONB_DEPENDENT_REC_3"/>
    <property type="match status" value="1"/>
</dbReference>
<dbReference type="AlphaFoldDB" id="A0A1W1ZQG3"/>
<dbReference type="InterPro" id="IPR008969">
    <property type="entry name" value="CarboxyPept-like_regulatory"/>
</dbReference>
<accession>A0A1W1ZQG3</accession>
<evidence type="ECO:0000256" key="1">
    <source>
        <dbReference type="PROSITE-ProRule" id="PRU01360"/>
    </source>
</evidence>
<comment type="similarity">
    <text evidence="1">Belongs to the TonB-dependent receptor family.</text>
</comment>
<dbReference type="OrthoDB" id="1108759at2"/>
<sequence>MKKTTQQLIPQISAKALSTLLFAILLIGFAKGQATINGKIIDEYKMPIMDVLVTDNTGTYTTFSNSDGDFTLEIPAETDLQISFQKEGHVIYNQNLNLSNGERFDFNVMLVSEEIASVELDQAIIFTKKTEKPLTSISFKPEEMQTIVGVTGGVTEMLQSLPSVSSASELSSQYRVRGGNYDENLVYVNGIEVYRPQLIRSGEQEGLGFVNPYMTEAINFSAGGWEAKYGDKMSSVLDIIYKRPKEFEASLEASLMGGALTVGGASKNQKFSAIVGARYQNRNLVLNTLDGESDFNPVYYDFQANLNYKFNSKWELNFLGTMTQSKFDLAPKTRETKFGGLDNPMSLTVFYEGNEEDKFATETVSLSLRHKPNRKLDLIFDAFGFHSKEQEYFDIYGAYRINELDGEGNASMTYDIGSQIDHARNNFDVLVAGIQHKGSYRFNSNNDIEWGLKYQREDIRDLLNEWQYIDSTGFSLPNTFIPGQVDPGDLFLNNYVNAKNELTSNRFSGYGQYTKKFMWGSSKVMVNGGVRATYWDFNEELNISPRAQIAIKPEWDMDMLFRFATGVYYQPPFYREIRNLSGELVNDVKSQQSIHFILGNDYEFEWMERKFKLTTEAYYKILNDINPYFVDNVRIRYTADNNAQGYAYGVDARLFGEFVPGVDSWLSLSYARAYQNIDGRGDIPMPTDPRFKASIFFQDYMPMWPSFKVNVNLVYASGLPNGAPPFTDPYEFQNYLTDYKRVDIGFMKEFINQGDLKKSGDFWGKFKELSIGVDLFNIFDIRNEISNTWVRDVNTSQIYGVPNRLTGRFINAKLRMKF</sequence>
<keyword evidence="1" id="KW-0812">Transmembrane</keyword>
<keyword evidence="4" id="KW-1185">Reference proteome</keyword>
<keyword evidence="1" id="KW-0998">Cell outer membrane</keyword>
<protein>
    <submittedName>
        <fullName evidence="3">Outer membrane receptor proteins, mostly Fe transport</fullName>
    </submittedName>
</protein>
<keyword evidence="1" id="KW-1134">Transmembrane beta strand</keyword>